<sequence>MASSALSRDSSTKSIRSLKKESTISIAHECTKAPVTRKTSWTLEMPGSKTIKKKRFFAKKNAVLILDSILHHKNYSLQYGSSSEQPLIKSSDTKKKVDLEKGLSIPSLKFSLSDSDIITMPEENNTTNDLPPVSHHEFGHNKSTDHFTQQFAPLPKHGSVKSKGESEGSFFSPKKTFKMAHASFRNRIHREMYGLETVFMTKKRTRDTKSSEFQGGDLNKYTSRTYAIQNGNEIFGG</sequence>
<dbReference type="Proteomes" id="UP000035681">
    <property type="component" value="Unplaced"/>
</dbReference>
<organism evidence="2">
    <name type="scientific">Strongyloides stercoralis</name>
    <name type="common">Threadworm</name>
    <dbReference type="NCBI Taxonomy" id="6248"/>
    <lineage>
        <taxon>Eukaryota</taxon>
        <taxon>Metazoa</taxon>
        <taxon>Ecdysozoa</taxon>
        <taxon>Nematoda</taxon>
        <taxon>Chromadorea</taxon>
        <taxon>Rhabditida</taxon>
        <taxon>Tylenchina</taxon>
        <taxon>Panagrolaimomorpha</taxon>
        <taxon>Strongyloidoidea</taxon>
        <taxon>Strongyloididae</taxon>
        <taxon>Strongyloides</taxon>
    </lineage>
</organism>
<evidence type="ECO:0000313" key="1">
    <source>
        <dbReference type="Proteomes" id="UP000035681"/>
    </source>
</evidence>
<dbReference type="AlphaFoldDB" id="A0A0K0ELX1"/>
<dbReference type="WBParaSite" id="TCONS_00000014.p1">
    <property type="protein sequence ID" value="TCONS_00000014.p1"/>
    <property type="gene ID" value="XLOC_000012"/>
</dbReference>
<protein>
    <submittedName>
        <fullName evidence="2 3">Uncharacterized protein</fullName>
    </submittedName>
</protein>
<proteinExistence type="predicted"/>
<keyword evidence="1" id="KW-1185">Reference proteome</keyword>
<evidence type="ECO:0000313" key="2">
    <source>
        <dbReference type="WBParaSite" id="SSTP_0001046000.1"/>
    </source>
</evidence>
<reference evidence="2" key="1">
    <citation type="submission" date="2015-08" db="UniProtKB">
        <authorList>
            <consortium name="WormBaseParasite"/>
        </authorList>
    </citation>
    <scope>IDENTIFICATION</scope>
</reference>
<accession>A0A0K0ELX1</accession>
<evidence type="ECO:0000313" key="3">
    <source>
        <dbReference type="WBParaSite" id="TCONS_00000014.p1"/>
    </source>
</evidence>
<name>A0A0K0ELX1_STRER</name>
<dbReference type="WBParaSite" id="SSTP_0001046000.1">
    <property type="protein sequence ID" value="SSTP_0001046000.1"/>
    <property type="gene ID" value="SSTP_0001046000"/>
</dbReference>